<feature type="signal peptide" evidence="3">
    <location>
        <begin position="1"/>
        <end position="19"/>
    </location>
</feature>
<keyword evidence="2" id="KW-0472">Membrane</keyword>
<feature type="region of interest" description="Disordered" evidence="1">
    <location>
        <begin position="371"/>
        <end position="396"/>
    </location>
</feature>
<evidence type="ECO:0000256" key="3">
    <source>
        <dbReference type="SAM" id="SignalP"/>
    </source>
</evidence>
<keyword evidence="2" id="KW-1133">Transmembrane helix</keyword>
<sequence length="431" mass="46220">MLLAAPLALFSTAVDLSLSWQLAELDLRRVSVRAGAAPWAGCFYNFPSGAQYAHDCAGVVTGGSCNVSCAPGWEGSSSVLTCSADGGLFGTFPSCSFVVVTQTQTSTATSTMTMTTTNTDILFEIRVAVMGRFMVTVNSSQEFMSDLVVLGAFANVLATVIRVDPARLSVSFEGARRLEGFSLEGPRARRLAELVQVTYQTWIMGQTQEEADSLGMNISMSMNSTSLSQFSDLLLAQLGSQKGLYYALDIQSHNVDITVGSRIQEVVAKAKNETACPVVSLPALSGGGQFDCQEPLFAGETCNTTCDSGMMVSVACLADGTWLLESDCPLQFHDPVQAGVDPFLIVVLGSALGLCCLVAVCGLILCTRRSDKTAPDSEPKEEAPPLPQPLPSILELPKQDDFDTSFWNWAERQSAFDNKRYPSPSRLKSRK</sequence>
<comment type="caution">
    <text evidence="4">The sequence shown here is derived from an EMBL/GenBank/DDBJ whole genome shotgun (WGS) entry which is preliminary data.</text>
</comment>
<proteinExistence type="predicted"/>
<accession>A0A812T7H1</accession>
<reference evidence="4" key="1">
    <citation type="submission" date="2021-02" db="EMBL/GenBank/DDBJ databases">
        <authorList>
            <person name="Dougan E. K."/>
            <person name="Rhodes N."/>
            <person name="Thang M."/>
            <person name="Chan C."/>
        </authorList>
    </citation>
    <scope>NUCLEOTIDE SEQUENCE</scope>
</reference>
<feature type="compositionally biased region" description="Basic and acidic residues" evidence="1">
    <location>
        <begin position="371"/>
        <end position="383"/>
    </location>
</feature>
<gene>
    <name evidence="4" type="ORF">SNAT2548_LOCUS28546</name>
</gene>
<keyword evidence="5" id="KW-1185">Reference proteome</keyword>
<keyword evidence="2" id="KW-0812">Transmembrane</keyword>
<evidence type="ECO:0000313" key="4">
    <source>
        <dbReference type="EMBL" id="CAE7509760.1"/>
    </source>
</evidence>
<keyword evidence="3" id="KW-0732">Signal</keyword>
<dbReference type="OrthoDB" id="10603838at2759"/>
<evidence type="ECO:0008006" key="6">
    <source>
        <dbReference type="Google" id="ProtNLM"/>
    </source>
</evidence>
<dbReference type="EMBL" id="CAJNDS010002521">
    <property type="protein sequence ID" value="CAE7509760.1"/>
    <property type="molecule type" value="Genomic_DNA"/>
</dbReference>
<dbReference type="Proteomes" id="UP000604046">
    <property type="component" value="Unassembled WGS sequence"/>
</dbReference>
<evidence type="ECO:0000313" key="5">
    <source>
        <dbReference type="Proteomes" id="UP000604046"/>
    </source>
</evidence>
<dbReference type="AlphaFoldDB" id="A0A812T7H1"/>
<feature type="chain" id="PRO_5032858192" description="Sushi domain-containing protein" evidence="3">
    <location>
        <begin position="20"/>
        <end position="431"/>
    </location>
</feature>
<organism evidence="4 5">
    <name type="scientific">Symbiodinium natans</name>
    <dbReference type="NCBI Taxonomy" id="878477"/>
    <lineage>
        <taxon>Eukaryota</taxon>
        <taxon>Sar</taxon>
        <taxon>Alveolata</taxon>
        <taxon>Dinophyceae</taxon>
        <taxon>Suessiales</taxon>
        <taxon>Symbiodiniaceae</taxon>
        <taxon>Symbiodinium</taxon>
    </lineage>
</organism>
<protein>
    <recommendedName>
        <fullName evidence="6">Sushi domain-containing protein</fullName>
    </recommendedName>
</protein>
<evidence type="ECO:0000256" key="2">
    <source>
        <dbReference type="SAM" id="Phobius"/>
    </source>
</evidence>
<name>A0A812T7H1_9DINO</name>
<evidence type="ECO:0000256" key="1">
    <source>
        <dbReference type="SAM" id="MobiDB-lite"/>
    </source>
</evidence>
<feature type="transmembrane region" description="Helical" evidence="2">
    <location>
        <begin position="343"/>
        <end position="366"/>
    </location>
</feature>